<dbReference type="PANTHER" id="PTHR11851">
    <property type="entry name" value="METALLOPROTEASE"/>
    <property type="match status" value="1"/>
</dbReference>
<protein>
    <submittedName>
        <fullName evidence="7">M16 family metallopeptidase</fullName>
    </submittedName>
</protein>
<evidence type="ECO:0000259" key="6">
    <source>
        <dbReference type="Pfam" id="PF05193"/>
    </source>
</evidence>
<dbReference type="InterPro" id="IPR007863">
    <property type="entry name" value="Peptidase_M16_C"/>
</dbReference>
<evidence type="ECO:0000256" key="1">
    <source>
        <dbReference type="ARBA" id="ARBA00007261"/>
    </source>
</evidence>
<proteinExistence type="inferred from homology"/>
<evidence type="ECO:0000259" key="5">
    <source>
        <dbReference type="Pfam" id="PF00675"/>
    </source>
</evidence>
<evidence type="ECO:0000313" key="8">
    <source>
        <dbReference type="Proteomes" id="UP001589906"/>
    </source>
</evidence>
<dbReference type="EMBL" id="JBHLSW010000003">
    <property type="protein sequence ID" value="MFC0633041.1"/>
    <property type="molecule type" value="Genomic_DNA"/>
</dbReference>
<organism evidence="7 8">
    <name type="scientific">Brevundimonas balnearis</name>
    <dbReference type="NCBI Taxonomy" id="1572858"/>
    <lineage>
        <taxon>Bacteria</taxon>
        <taxon>Pseudomonadati</taxon>
        <taxon>Pseudomonadota</taxon>
        <taxon>Alphaproteobacteria</taxon>
        <taxon>Caulobacterales</taxon>
        <taxon>Caulobacteraceae</taxon>
        <taxon>Brevundimonas</taxon>
    </lineage>
</organism>
<keyword evidence="2" id="KW-0645">Protease</keyword>
<feature type="domain" description="Peptidase M16 N-terminal" evidence="5">
    <location>
        <begin position="50"/>
        <end position="161"/>
    </location>
</feature>
<feature type="chain" id="PRO_5045533807" evidence="4">
    <location>
        <begin position="27"/>
        <end position="944"/>
    </location>
</feature>
<name>A0ABV6R0P0_9CAUL</name>
<keyword evidence="4" id="KW-0732">Signal</keyword>
<dbReference type="PANTHER" id="PTHR11851:SF49">
    <property type="entry name" value="MITOCHONDRIAL-PROCESSING PEPTIDASE SUBUNIT ALPHA"/>
    <property type="match status" value="1"/>
</dbReference>
<dbReference type="InterPro" id="IPR050361">
    <property type="entry name" value="MPP/UQCRC_Complex"/>
</dbReference>
<feature type="signal peptide" evidence="4">
    <location>
        <begin position="1"/>
        <end position="26"/>
    </location>
</feature>
<feature type="domain" description="Peptidase M16 C-terminal" evidence="6">
    <location>
        <begin position="668"/>
        <end position="841"/>
    </location>
</feature>
<gene>
    <name evidence="7" type="ORF">ACFFGE_03995</name>
</gene>
<comment type="caution">
    <text evidence="7">The sequence shown here is derived from an EMBL/GenBank/DDBJ whole genome shotgun (WGS) entry which is preliminary data.</text>
</comment>
<dbReference type="SUPFAM" id="SSF63411">
    <property type="entry name" value="LuxS/MPP-like metallohydrolase"/>
    <property type="match status" value="4"/>
</dbReference>
<feature type="region of interest" description="Disordered" evidence="3">
    <location>
        <begin position="478"/>
        <end position="499"/>
    </location>
</feature>
<dbReference type="Pfam" id="PF05193">
    <property type="entry name" value="Peptidase_M16_C"/>
    <property type="match status" value="2"/>
</dbReference>
<accession>A0ABV6R0P0</accession>
<keyword evidence="2" id="KW-0482">Metalloprotease</keyword>
<keyword evidence="2" id="KW-0378">Hydrolase</keyword>
<dbReference type="Pfam" id="PF00675">
    <property type="entry name" value="Peptidase_M16"/>
    <property type="match status" value="2"/>
</dbReference>
<dbReference type="Proteomes" id="UP001589906">
    <property type="component" value="Unassembled WGS sequence"/>
</dbReference>
<evidence type="ECO:0000256" key="2">
    <source>
        <dbReference type="ARBA" id="ARBA00023049"/>
    </source>
</evidence>
<evidence type="ECO:0000256" key="4">
    <source>
        <dbReference type="SAM" id="SignalP"/>
    </source>
</evidence>
<evidence type="ECO:0000313" key="7">
    <source>
        <dbReference type="EMBL" id="MFC0633041.1"/>
    </source>
</evidence>
<feature type="domain" description="Peptidase M16 N-terminal" evidence="5">
    <location>
        <begin position="515"/>
        <end position="630"/>
    </location>
</feature>
<dbReference type="InterPro" id="IPR011249">
    <property type="entry name" value="Metalloenz_LuxS/M16"/>
</dbReference>
<feature type="domain" description="Peptidase M16 C-terminal" evidence="6">
    <location>
        <begin position="202"/>
        <end position="378"/>
    </location>
</feature>
<reference evidence="7 8" key="1">
    <citation type="submission" date="2024-09" db="EMBL/GenBank/DDBJ databases">
        <authorList>
            <person name="Sun Q."/>
            <person name="Mori K."/>
        </authorList>
    </citation>
    <scope>NUCLEOTIDE SEQUENCE [LARGE SCALE GENOMIC DNA]</scope>
    <source>
        <strain evidence="7 8">NCAIM B.02621</strain>
    </source>
</reference>
<evidence type="ECO:0000256" key="3">
    <source>
        <dbReference type="SAM" id="MobiDB-lite"/>
    </source>
</evidence>
<dbReference type="Gene3D" id="3.30.830.10">
    <property type="entry name" value="Metalloenzyme, LuxS/M16 peptidase-like"/>
    <property type="match status" value="4"/>
</dbReference>
<comment type="similarity">
    <text evidence="1">Belongs to the peptidase M16 family.</text>
</comment>
<keyword evidence="8" id="KW-1185">Reference proteome</keyword>
<dbReference type="InterPro" id="IPR011765">
    <property type="entry name" value="Pept_M16_N"/>
</dbReference>
<sequence length="944" mass="100891">MLRKVMATAGVAALLWSAGTAALAQAVEVPPLEFTHRELSNGLDVYAMPDSTAGTVTVQVWYDVGGKDDPEGRSGFAHLFEHILSRKTVNIPYGGISTMVEDSGGTRNASTGQDFTNYYETVPPQYLETMLWTHAERMARPVVDQAVFDAERSIVQEELRQRVYAPPYGRLQRFVIGDNAYDESIYRRSVIGSLEELNAAQIDDARAFHEAYYRPANATLIVSGAFDQAQLDRWVDQYFGDIRNPDRPTPVFERPVPTPRTQPREVVAYAPNVPLPAVAAIWPGVPANHPDTAALEVMQAILSRGQSSRLYQSLVYERQLASSASLFAGFNEEAGTLTATVIVAQGQDIDAAEGALDAELERMRATLVTDAELAEAKTEIVTSQLRQRETASGRAFILGQGLVSENDPRAADQNLAAVQAVTAADVQRVARQYLNDQARVSIRYLDESQRPEGVPEDSWRNPAPMPTFLTVPPAVLPPNELRPEGERDAPPAPGTPREIPAPAIAERTLSNGLRVIAATSTDLPIASVQLVIGGGAASDPADRAGLSEFTAGLATQGAGGRSAVEIARTLEAAGAQIGGGAGSDGTVLSASMPIASASTVAEVLGDVVTEPTFAEAELNRSRTRTVNALRVNFRQPGPIASAVLDRLAYGTSPYGQTASGTPESVGAITREDVEAYHERWWRPDNATLVVTGGMTPEQAFAFAEEALGDWRAPAEPTPQVGQRAGEVLPPRVIVVDMPSAGQAAVTAAVPAPSRSEAAWYPLSVATAVLGAGQNGHLFQEVRAKRGLSYGAYADLAQRRDRALLTASTQTKHESAAEVVDIVLAQFQRVIDEPISEQAVDARETFLTGGFSRSLETTGGLGGFLANTVQLGLPLSEVQAYPQRVRATTPESLRAVAAETMSPDRAYVVVVGDAAQFLEPLRAAHPQVEVISIDDIDLNSPTLGL</sequence>
<dbReference type="RefSeq" id="WP_376834524.1">
    <property type="nucleotide sequence ID" value="NZ_JBHLSW010000003.1"/>
</dbReference>